<gene>
    <name evidence="8" type="ORF">CB5_LOCUS3949</name>
</gene>
<feature type="transmembrane region" description="Helical" evidence="6">
    <location>
        <begin position="14"/>
        <end position="33"/>
    </location>
</feature>
<organism evidence="8">
    <name type="scientific">Ananas comosus var. bracteatus</name>
    <name type="common">red pineapple</name>
    <dbReference type="NCBI Taxonomy" id="296719"/>
    <lineage>
        <taxon>Eukaryota</taxon>
        <taxon>Viridiplantae</taxon>
        <taxon>Streptophyta</taxon>
        <taxon>Embryophyta</taxon>
        <taxon>Tracheophyta</taxon>
        <taxon>Spermatophyta</taxon>
        <taxon>Magnoliopsida</taxon>
        <taxon>Liliopsida</taxon>
        <taxon>Poales</taxon>
        <taxon>Bromeliaceae</taxon>
        <taxon>Bromelioideae</taxon>
        <taxon>Ananas</taxon>
    </lineage>
</organism>
<evidence type="ECO:0000256" key="1">
    <source>
        <dbReference type="ARBA" id="ARBA00004141"/>
    </source>
</evidence>
<keyword evidence="5 6" id="KW-0472">Membrane</keyword>
<feature type="transmembrane region" description="Helical" evidence="6">
    <location>
        <begin position="142"/>
        <end position="160"/>
    </location>
</feature>
<evidence type="ECO:0000256" key="2">
    <source>
        <dbReference type="ARBA" id="ARBA00007635"/>
    </source>
</evidence>
<sequence length="360" mass="38566">MLSQARVGLLWEELLIIMGLLGVQCVFGVYMVFLNQILALGVDPLFIIAFGGLASAVTLLPLAAVFEKKKWPAKLSPTLMAKFVMLALGGVTVFQALMLFGVEKTSPAIASAMPNLAPGFIFIIAACLRLEKFEKTCRYSRAKIVGTMVCLGGAIAMSFLQSPNTHTSPEATSLLHEHLENENSSYSDWMLGCFYLLAAVVVLSCNTVLQAATLVDFPAPLSLCVITSIMGSFFTAILQFIINGKLFIGSTDISIIHSIEFVIVGGTVIGGCVAFQTWGVGKKGPVLVSIFSPVQTVCSAVVSALLLKQVISLGSILGIVLMFSGLYIVLWAKNKESFGTLEDDDFSTQSTEDIEKPLLS</sequence>
<dbReference type="PANTHER" id="PTHR31218">
    <property type="entry name" value="WAT1-RELATED PROTEIN"/>
    <property type="match status" value="1"/>
</dbReference>
<feature type="transmembrane region" description="Helical" evidence="6">
    <location>
        <begin position="254"/>
        <end position="275"/>
    </location>
</feature>
<evidence type="ECO:0000256" key="5">
    <source>
        <dbReference type="ARBA" id="ARBA00023136"/>
    </source>
</evidence>
<dbReference type="GO" id="GO:0022857">
    <property type="term" value="F:transmembrane transporter activity"/>
    <property type="evidence" value="ECO:0007669"/>
    <property type="project" value="InterPro"/>
</dbReference>
<dbReference type="InterPro" id="IPR030184">
    <property type="entry name" value="WAT1-related"/>
</dbReference>
<name>A0A6V7NQB4_ANACO</name>
<reference evidence="8" key="1">
    <citation type="submission" date="2020-07" db="EMBL/GenBank/DDBJ databases">
        <authorList>
            <person name="Lin J."/>
        </authorList>
    </citation>
    <scope>NUCLEOTIDE SEQUENCE</scope>
</reference>
<dbReference type="Pfam" id="PF00892">
    <property type="entry name" value="EamA"/>
    <property type="match status" value="2"/>
</dbReference>
<protein>
    <recommendedName>
        <fullName evidence="6">WAT1-related protein</fullName>
    </recommendedName>
</protein>
<comment type="similarity">
    <text evidence="2 6">Belongs to the drug/metabolite transporter (DMT) superfamily. Plant drug/metabolite exporter (P-DME) (TC 2.A.7.4) family.</text>
</comment>
<feature type="transmembrane region" description="Helical" evidence="6">
    <location>
        <begin position="45"/>
        <end position="67"/>
    </location>
</feature>
<feature type="transmembrane region" description="Helical" evidence="6">
    <location>
        <begin position="79"/>
        <end position="102"/>
    </location>
</feature>
<dbReference type="GO" id="GO:0016020">
    <property type="term" value="C:membrane"/>
    <property type="evidence" value="ECO:0007669"/>
    <property type="project" value="UniProtKB-SubCell"/>
</dbReference>
<feature type="transmembrane region" description="Helical" evidence="6">
    <location>
        <begin position="189"/>
        <end position="209"/>
    </location>
</feature>
<evidence type="ECO:0000256" key="3">
    <source>
        <dbReference type="ARBA" id="ARBA00022692"/>
    </source>
</evidence>
<evidence type="ECO:0000313" key="8">
    <source>
        <dbReference type="EMBL" id="CAD1820738.1"/>
    </source>
</evidence>
<feature type="transmembrane region" description="Helical" evidence="6">
    <location>
        <begin position="221"/>
        <end position="242"/>
    </location>
</feature>
<evidence type="ECO:0000256" key="6">
    <source>
        <dbReference type="RuleBase" id="RU363077"/>
    </source>
</evidence>
<dbReference type="InterPro" id="IPR000620">
    <property type="entry name" value="EamA_dom"/>
</dbReference>
<feature type="transmembrane region" description="Helical" evidence="6">
    <location>
        <begin position="313"/>
        <end position="332"/>
    </location>
</feature>
<comment type="subcellular location">
    <subcellularLocation>
        <location evidence="1 6">Membrane</location>
        <topology evidence="1 6">Multi-pass membrane protein</topology>
    </subcellularLocation>
</comment>
<feature type="domain" description="EamA" evidence="7">
    <location>
        <begin position="17"/>
        <end position="157"/>
    </location>
</feature>
<proteinExistence type="inferred from homology"/>
<keyword evidence="3 6" id="KW-0812">Transmembrane</keyword>
<dbReference type="AlphaFoldDB" id="A0A6V7NQB4"/>
<evidence type="ECO:0000259" key="7">
    <source>
        <dbReference type="Pfam" id="PF00892"/>
    </source>
</evidence>
<feature type="domain" description="EamA" evidence="7">
    <location>
        <begin position="191"/>
        <end position="330"/>
    </location>
</feature>
<dbReference type="SUPFAM" id="SSF103481">
    <property type="entry name" value="Multidrug resistance efflux transporter EmrE"/>
    <property type="match status" value="1"/>
</dbReference>
<keyword evidence="4 6" id="KW-1133">Transmembrane helix</keyword>
<dbReference type="EMBL" id="LR862141">
    <property type="protein sequence ID" value="CAD1820738.1"/>
    <property type="molecule type" value="Genomic_DNA"/>
</dbReference>
<feature type="transmembrane region" description="Helical" evidence="6">
    <location>
        <begin position="108"/>
        <end position="130"/>
    </location>
</feature>
<dbReference type="InterPro" id="IPR037185">
    <property type="entry name" value="EmrE-like"/>
</dbReference>
<evidence type="ECO:0000256" key="4">
    <source>
        <dbReference type="ARBA" id="ARBA00022989"/>
    </source>
</evidence>
<feature type="transmembrane region" description="Helical" evidence="6">
    <location>
        <begin position="287"/>
        <end position="307"/>
    </location>
</feature>
<accession>A0A6V7NQB4</accession>